<comment type="caution">
    <text evidence="2">The sequence shown here is derived from an EMBL/GenBank/DDBJ whole genome shotgun (WGS) entry which is preliminary data.</text>
</comment>
<dbReference type="Pfam" id="PF07833">
    <property type="entry name" value="Cu_amine_oxidN1"/>
    <property type="match status" value="1"/>
</dbReference>
<reference evidence="2 3" key="1">
    <citation type="submission" date="2022-08" db="EMBL/GenBank/DDBJ databases">
        <title>Bacterial and archaeal communities from various locations to study Microbial Dark Matter (Phase II).</title>
        <authorList>
            <person name="Stepanauskas R."/>
        </authorList>
    </citation>
    <scope>NUCLEOTIDE SEQUENCE [LARGE SCALE GENOMIC DNA]</scope>
    <source>
        <strain evidence="2 3">PD1</strain>
    </source>
</reference>
<keyword evidence="3" id="KW-1185">Reference proteome</keyword>
<protein>
    <submittedName>
        <fullName evidence="2">Tetratricopeptide (TPR) repeat protein</fullName>
    </submittedName>
</protein>
<sequence>MQKITLVLALQLIVVLPVFSLNTIQDKISQEILEGLRNRPSVHIPKNQKYPKNLEEAKRWVKESFCFRYEALIAEISGKPKSVWQAYYQEAARLSKGVFEKFGDICVIWLIPEKEWGEFGDIILYPEQIREDYEKILQLDMPPADPVIFYGLGLAHEAEQAMREKGRKPIYFPVPVASSPLADLQYALYRLGRWREAMEAIELYMQSLPWFVDTLFERWIECATKVYRKGKLPTKFLLVQNPKIPQSTSGGMAAMKMKGIGFLLRFKKGHHYVPISRLSFFLGWKVEREGMEIFLKTQDREVKLTVGGRTAYVNGFKVKLNGFVWEEGKEVWLPLQFVAMIGKGKLKWEKGKGFIQMVLPE</sequence>
<dbReference type="Proteomes" id="UP001204798">
    <property type="component" value="Unassembled WGS sequence"/>
</dbReference>
<evidence type="ECO:0000313" key="3">
    <source>
        <dbReference type="Proteomes" id="UP001204798"/>
    </source>
</evidence>
<feature type="domain" description="Copper amine oxidase-like N-terminal" evidence="1">
    <location>
        <begin position="267"/>
        <end position="354"/>
    </location>
</feature>
<gene>
    <name evidence="2" type="ORF">M2350_003682</name>
</gene>
<accession>A0ABT2EUW3</accession>
<dbReference type="EMBL" id="JANUCP010000011">
    <property type="protein sequence ID" value="MCS3921236.1"/>
    <property type="molecule type" value="Genomic_DNA"/>
</dbReference>
<dbReference type="SUPFAM" id="SSF55383">
    <property type="entry name" value="Copper amine oxidase, domain N"/>
    <property type="match status" value="1"/>
</dbReference>
<name>A0ABT2EUW3_9BACT</name>
<proteinExistence type="predicted"/>
<dbReference type="InterPro" id="IPR012854">
    <property type="entry name" value="Cu_amine_oxidase-like_N"/>
</dbReference>
<dbReference type="RefSeq" id="WP_259102221.1">
    <property type="nucleotide sequence ID" value="NZ_CP130454.1"/>
</dbReference>
<evidence type="ECO:0000259" key="1">
    <source>
        <dbReference type="Pfam" id="PF07833"/>
    </source>
</evidence>
<organism evidence="2 3">
    <name type="scientific">Candidatus Fervidibacter sacchari</name>
    <dbReference type="NCBI Taxonomy" id="1448929"/>
    <lineage>
        <taxon>Bacteria</taxon>
        <taxon>Candidatus Fervidibacterota</taxon>
        <taxon>Candidatus Fervidibacter</taxon>
    </lineage>
</organism>
<dbReference type="InterPro" id="IPR036582">
    <property type="entry name" value="Mao_N_sf"/>
</dbReference>
<evidence type="ECO:0000313" key="2">
    <source>
        <dbReference type="EMBL" id="MCS3921236.1"/>
    </source>
</evidence>